<evidence type="ECO:0000256" key="5">
    <source>
        <dbReference type="ARBA" id="ARBA00022448"/>
    </source>
</evidence>
<evidence type="ECO:0000256" key="6">
    <source>
        <dbReference type="ARBA" id="ARBA00022729"/>
    </source>
</evidence>
<dbReference type="RefSeq" id="WP_189583244.1">
    <property type="nucleotide sequence ID" value="NZ_BMZR01000002.1"/>
</dbReference>
<keyword evidence="10" id="KW-0143">Chaperone</keyword>
<keyword evidence="12 14" id="KW-0449">Lipoprotein</keyword>
<evidence type="ECO:0000256" key="9">
    <source>
        <dbReference type="ARBA" id="ARBA00023139"/>
    </source>
</evidence>
<evidence type="ECO:0000256" key="12">
    <source>
        <dbReference type="ARBA" id="ARBA00023288"/>
    </source>
</evidence>
<evidence type="ECO:0000313" key="14">
    <source>
        <dbReference type="EMBL" id="GHD30942.1"/>
    </source>
</evidence>
<keyword evidence="8" id="KW-0472">Membrane</keyword>
<dbReference type="CDD" id="cd16326">
    <property type="entry name" value="LolB"/>
    <property type="match status" value="1"/>
</dbReference>
<keyword evidence="15" id="KW-1185">Reference proteome</keyword>
<name>A0ABQ3GPP0_9GAMM</name>
<evidence type="ECO:0000256" key="10">
    <source>
        <dbReference type="ARBA" id="ARBA00023186"/>
    </source>
</evidence>
<evidence type="ECO:0000256" key="2">
    <source>
        <dbReference type="ARBA" id="ARBA00009696"/>
    </source>
</evidence>
<evidence type="ECO:0000256" key="8">
    <source>
        <dbReference type="ARBA" id="ARBA00023136"/>
    </source>
</evidence>
<evidence type="ECO:0000256" key="7">
    <source>
        <dbReference type="ARBA" id="ARBA00022927"/>
    </source>
</evidence>
<evidence type="ECO:0000256" key="13">
    <source>
        <dbReference type="SAM" id="MobiDB-lite"/>
    </source>
</evidence>
<dbReference type="InterPro" id="IPR004565">
    <property type="entry name" value="OM_lipoprot_LolB"/>
</dbReference>
<evidence type="ECO:0000256" key="11">
    <source>
        <dbReference type="ARBA" id="ARBA00023237"/>
    </source>
</evidence>
<accession>A0ABQ3GPP0</accession>
<keyword evidence="5" id="KW-0813">Transport</keyword>
<organism evidence="14 15">
    <name type="scientific">Psychrobacter glaciei</name>
    <dbReference type="NCBI Taxonomy" id="619771"/>
    <lineage>
        <taxon>Bacteria</taxon>
        <taxon>Pseudomonadati</taxon>
        <taxon>Pseudomonadota</taxon>
        <taxon>Gammaproteobacteria</taxon>
        <taxon>Moraxellales</taxon>
        <taxon>Moraxellaceae</taxon>
        <taxon>Psychrobacter</taxon>
    </lineage>
</organism>
<evidence type="ECO:0000313" key="15">
    <source>
        <dbReference type="Proteomes" id="UP000610203"/>
    </source>
</evidence>
<keyword evidence="6" id="KW-0732">Signal</keyword>
<evidence type="ECO:0000256" key="4">
    <source>
        <dbReference type="ARBA" id="ARBA00016202"/>
    </source>
</evidence>
<keyword evidence="9" id="KW-0564">Palmitate</keyword>
<reference evidence="15" key="1">
    <citation type="journal article" date="2019" name="Int. J. Syst. Evol. Microbiol.">
        <title>The Global Catalogue of Microorganisms (GCM) 10K type strain sequencing project: providing services to taxonomists for standard genome sequencing and annotation.</title>
        <authorList>
            <consortium name="The Broad Institute Genomics Platform"/>
            <consortium name="The Broad Institute Genome Sequencing Center for Infectious Disease"/>
            <person name="Wu L."/>
            <person name="Ma J."/>
        </authorList>
    </citation>
    <scope>NUCLEOTIDE SEQUENCE [LARGE SCALE GENOMIC DNA]</scope>
    <source>
        <strain evidence="15">KCTC 42280</strain>
    </source>
</reference>
<gene>
    <name evidence="14" type="primary">lolB</name>
    <name evidence="14" type="ORF">GCM10016272_12300</name>
</gene>
<keyword evidence="11" id="KW-0998">Cell outer membrane</keyword>
<dbReference type="Proteomes" id="UP000610203">
    <property type="component" value="Unassembled WGS sequence"/>
</dbReference>
<dbReference type="Gene3D" id="2.50.20.10">
    <property type="entry name" value="Lipoprotein localisation LolA/LolB/LppX"/>
    <property type="match status" value="1"/>
</dbReference>
<evidence type="ECO:0000256" key="1">
    <source>
        <dbReference type="ARBA" id="ARBA00004459"/>
    </source>
</evidence>
<comment type="subcellular location">
    <subcellularLocation>
        <location evidence="1">Cell outer membrane</location>
        <topology evidence="1">Lipid-anchor</topology>
    </subcellularLocation>
</comment>
<keyword evidence="7" id="KW-0653">Protein transport</keyword>
<dbReference type="SUPFAM" id="SSF89392">
    <property type="entry name" value="Prokaryotic lipoproteins and lipoprotein localization factors"/>
    <property type="match status" value="1"/>
</dbReference>
<sequence>MSVSQTIPFPAKKLSLLTALTAAILVTTGCQSLKTTSGTNQASSTVQGQSGQQPQKLESFNITGKIGVTTPANDTNGAQGGSAFYAWGQQNDRFAIELIGALGIGKTNIEYNGQTATLVSEKTGTLTADDPETLLKKATGWQAPISQMPYWVSGRPAPSDTAPTLDNQNRLISSVNGEWNASFTYKGNDKLPSKISAAQSQGNKVVMTIDHQNR</sequence>
<feature type="region of interest" description="Disordered" evidence="13">
    <location>
        <begin position="36"/>
        <end position="55"/>
    </location>
</feature>
<comment type="caution">
    <text evidence="14">The sequence shown here is derived from an EMBL/GenBank/DDBJ whole genome shotgun (WGS) entry which is preliminary data.</text>
</comment>
<evidence type="ECO:0000256" key="3">
    <source>
        <dbReference type="ARBA" id="ARBA00011245"/>
    </source>
</evidence>
<dbReference type="InterPro" id="IPR029046">
    <property type="entry name" value="LolA/LolB/LppX"/>
</dbReference>
<protein>
    <recommendedName>
        <fullName evidence="4">Outer-membrane lipoprotein LolB</fullName>
    </recommendedName>
</protein>
<comment type="similarity">
    <text evidence="2">Belongs to the LolB family.</text>
</comment>
<proteinExistence type="inferred from homology"/>
<dbReference type="EMBL" id="BMZR01000002">
    <property type="protein sequence ID" value="GHD30942.1"/>
    <property type="molecule type" value="Genomic_DNA"/>
</dbReference>
<comment type="subunit">
    <text evidence="3">Monomer.</text>
</comment>
<dbReference type="NCBIfam" id="TIGR00548">
    <property type="entry name" value="lolB"/>
    <property type="match status" value="1"/>
</dbReference>
<dbReference type="Pfam" id="PF03550">
    <property type="entry name" value="LolB"/>
    <property type="match status" value="1"/>
</dbReference>